<evidence type="ECO:0000256" key="1">
    <source>
        <dbReference type="SAM" id="MobiDB-lite"/>
    </source>
</evidence>
<dbReference type="Proteomes" id="UP000095283">
    <property type="component" value="Unplaced"/>
</dbReference>
<sequence>MDREAEHELSFESAPNTERVGYRARVKTKDRCSSEVEKQKWTELFPCAKGYVRLPRPLWSQGGLMGMKDSDDRLRRFNSRFGIQRSASGPRVLFASRKGAIDALNAARPGMSRSFELLLEMFAKIIVNDFSDFLDLGQKLVNGNTVPMNYLVVKVNFVYSIKFYVFAYYLITFSLGSSIWDDPESDDDYESDSETSNHSYDISDVDAETSDNGMTHEVRFLSFRKLEPITAFFIFISTRAYDFDMIWQLITMRYW</sequence>
<dbReference type="AlphaFoldDB" id="A0A1I7WID1"/>
<protein>
    <submittedName>
        <fullName evidence="3">Uncharacterized protein</fullName>
    </submittedName>
</protein>
<keyword evidence="2" id="KW-1185">Reference proteome</keyword>
<evidence type="ECO:0000313" key="3">
    <source>
        <dbReference type="WBParaSite" id="Hba_04766"/>
    </source>
</evidence>
<reference evidence="3" key="1">
    <citation type="submission" date="2016-11" db="UniProtKB">
        <authorList>
            <consortium name="WormBaseParasite"/>
        </authorList>
    </citation>
    <scope>IDENTIFICATION</scope>
</reference>
<dbReference type="WBParaSite" id="Hba_04766">
    <property type="protein sequence ID" value="Hba_04766"/>
    <property type="gene ID" value="Hba_04766"/>
</dbReference>
<evidence type="ECO:0000313" key="2">
    <source>
        <dbReference type="Proteomes" id="UP000095283"/>
    </source>
</evidence>
<accession>A0A1I7WID1</accession>
<name>A0A1I7WID1_HETBA</name>
<proteinExistence type="predicted"/>
<organism evidence="2 3">
    <name type="scientific">Heterorhabditis bacteriophora</name>
    <name type="common">Entomopathogenic nematode worm</name>
    <dbReference type="NCBI Taxonomy" id="37862"/>
    <lineage>
        <taxon>Eukaryota</taxon>
        <taxon>Metazoa</taxon>
        <taxon>Ecdysozoa</taxon>
        <taxon>Nematoda</taxon>
        <taxon>Chromadorea</taxon>
        <taxon>Rhabditida</taxon>
        <taxon>Rhabditina</taxon>
        <taxon>Rhabditomorpha</taxon>
        <taxon>Strongyloidea</taxon>
        <taxon>Heterorhabditidae</taxon>
        <taxon>Heterorhabditis</taxon>
    </lineage>
</organism>
<feature type="region of interest" description="Disordered" evidence="1">
    <location>
        <begin position="185"/>
        <end position="208"/>
    </location>
</feature>